<keyword evidence="3 9" id="KW-0812">Transmembrane</keyword>
<dbReference type="EMBL" id="PGTN01000054">
    <property type="protein sequence ID" value="PJF47339.1"/>
    <property type="molecule type" value="Genomic_DNA"/>
</dbReference>
<dbReference type="PANTHER" id="PTHR24221">
    <property type="entry name" value="ATP-BINDING CASSETTE SUB-FAMILY B"/>
    <property type="match status" value="1"/>
</dbReference>
<dbReference type="GO" id="GO:0016887">
    <property type="term" value="F:ATP hydrolysis activity"/>
    <property type="evidence" value="ECO:0007669"/>
    <property type="project" value="InterPro"/>
</dbReference>
<evidence type="ECO:0000256" key="1">
    <source>
        <dbReference type="ARBA" id="ARBA00004651"/>
    </source>
</evidence>
<dbReference type="Gene3D" id="3.40.50.300">
    <property type="entry name" value="P-loop containing nucleotide triphosphate hydrolases"/>
    <property type="match status" value="1"/>
</dbReference>
<feature type="region of interest" description="Disordered" evidence="8">
    <location>
        <begin position="649"/>
        <end position="674"/>
    </location>
</feature>
<keyword evidence="2" id="KW-0813">Transport</keyword>
<dbReference type="GO" id="GO:0034040">
    <property type="term" value="F:ATPase-coupled lipid transmembrane transporter activity"/>
    <property type="evidence" value="ECO:0007669"/>
    <property type="project" value="TreeGrafter"/>
</dbReference>
<feature type="transmembrane region" description="Helical" evidence="9">
    <location>
        <begin position="197"/>
        <end position="217"/>
    </location>
</feature>
<feature type="transmembrane region" description="Helical" evidence="9">
    <location>
        <begin position="27"/>
        <end position="46"/>
    </location>
</feature>
<dbReference type="FunFam" id="3.40.50.300:FF:000287">
    <property type="entry name" value="Multidrug ABC transporter ATP-binding protein"/>
    <property type="match status" value="1"/>
</dbReference>
<reference evidence="12 13" key="1">
    <citation type="submission" date="2017-11" db="EMBL/GenBank/DDBJ databases">
        <title>Evolution of Phototrophy in the Chloroflexi Phylum Driven by Horizontal Gene Transfer.</title>
        <authorList>
            <person name="Ward L.M."/>
            <person name="Hemp J."/>
            <person name="Shih P.M."/>
            <person name="Mcglynn S.E."/>
            <person name="Fischer W."/>
        </authorList>
    </citation>
    <scope>NUCLEOTIDE SEQUENCE [LARGE SCALE GENOMIC DNA]</scope>
    <source>
        <strain evidence="12">JP3_7</strain>
    </source>
</reference>
<dbReference type="PANTHER" id="PTHR24221:SF654">
    <property type="entry name" value="ATP-BINDING CASSETTE SUB-FAMILY B MEMBER 6"/>
    <property type="match status" value="1"/>
</dbReference>
<dbReference type="InterPro" id="IPR027417">
    <property type="entry name" value="P-loop_NTPase"/>
</dbReference>
<feature type="transmembrane region" description="Helical" evidence="9">
    <location>
        <begin position="126"/>
        <end position="151"/>
    </location>
</feature>
<protein>
    <submittedName>
        <fullName evidence="12">ABC transporter ATP-binding protein</fullName>
    </submittedName>
</protein>
<evidence type="ECO:0000313" key="12">
    <source>
        <dbReference type="EMBL" id="PJF47339.1"/>
    </source>
</evidence>
<evidence type="ECO:0000313" key="13">
    <source>
        <dbReference type="Proteomes" id="UP000230790"/>
    </source>
</evidence>
<feature type="domain" description="ABC transporter" evidence="10">
    <location>
        <begin position="409"/>
        <end position="643"/>
    </location>
</feature>
<dbReference type="Pfam" id="PF00664">
    <property type="entry name" value="ABC_membrane"/>
    <property type="match status" value="1"/>
</dbReference>
<dbReference type="PROSITE" id="PS50893">
    <property type="entry name" value="ABC_TRANSPORTER_2"/>
    <property type="match status" value="1"/>
</dbReference>
<evidence type="ECO:0000256" key="4">
    <source>
        <dbReference type="ARBA" id="ARBA00022741"/>
    </source>
</evidence>
<evidence type="ECO:0000256" key="8">
    <source>
        <dbReference type="SAM" id="MobiDB-lite"/>
    </source>
</evidence>
<comment type="subcellular location">
    <subcellularLocation>
        <location evidence="1">Cell membrane</location>
        <topology evidence="1">Multi-pass membrane protein</topology>
    </subcellularLocation>
</comment>
<dbReference type="GO" id="GO:0005886">
    <property type="term" value="C:plasma membrane"/>
    <property type="evidence" value="ECO:0007669"/>
    <property type="project" value="UniProtKB-SubCell"/>
</dbReference>
<dbReference type="InterPro" id="IPR003439">
    <property type="entry name" value="ABC_transporter-like_ATP-bd"/>
</dbReference>
<keyword evidence="7 9" id="KW-0472">Membrane</keyword>
<evidence type="ECO:0000259" key="10">
    <source>
        <dbReference type="PROSITE" id="PS50893"/>
    </source>
</evidence>
<dbReference type="Gene3D" id="1.20.1560.10">
    <property type="entry name" value="ABC transporter type 1, transmembrane domain"/>
    <property type="match status" value="1"/>
</dbReference>
<gene>
    <name evidence="12" type="ORF">CUN48_09185</name>
</gene>
<keyword evidence="5 12" id="KW-0067">ATP-binding</keyword>
<dbReference type="Proteomes" id="UP000230790">
    <property type="component" value="Unassembled WGS sequence"/>
</dbReference>
<evidence type="ECO:0000256" key="6">
    <source>
        <dbReference type="ARBA" id="ARBA00022989"/>
    </source>
</evidence>
<dbReference type="GO" id="GO:0005524">
    <property type="term" value="F:ATP binding"/>
    <property type="evidence" value="ECO:0007669"/>
    <property type="project" value="UniProtKB-KW"/>
</dbReference>
<evidence type="ECO:0000256" key="7">
    <source>
        <dbReference type="ARBA" id="ARBA00023136"/>
    </source>
</evidence>
<organism evidence="12 13">
    <name type="scientific">Candidatus Thermofonsia Clade 3 bacterium</name>
    <dbReference type="NCBI Taxonomy" id="2364212"/>
    <lineage>
        <taxon>Bacteria</taxon>
        <taxon>Bacillati</taxon>
        <taxon>Chloroflexota</taxon>
        <taxon>Candidatus Thermofontia</taxon>
        <taxon>Candidatus Thermofonsia Clade 3</taxon>
    </lineage>
</organism>
<name>A0A2M8QC19_9CHLR</name>
<feature type="transmembrane region" description="Helical" evidence="9">
    <location>
        <begin position="339"/>
        <end position="356"/>
    </location>
</feature>
<keyword evidence="4" id="KW-0547">Nucleotide-binding</keyword>
<dbReference type="SUPFAM" id="SSF52540">
    <property type="entry name" value="P-loop containing nucleoside triphosphate hydrolases"/>
    <property type="match status" value="1"/>
</dbReference>
<proteinExistence type="predicted"/>
<keyword evidence="6 9" id="KW-1133">Transmembrane helix</keyword>
<dbReference type="InterPro" id="IPR017871">
    <property type="entry name" value="ABC_transporter-like_CS"/>
</dbReference>
<feature type="domain" description="ABC transmembrane type-1" evidence="11">
    <location>
        <begin position="31"/>
        <end position="375"/>
    </location>
</feature>
<dbReference type="SMART" id="SM00382">
    <property type="entry name" value="AAA"/>
    <property type="match status" value="1"/>
</dbReference>
<dbReference type="GO" id="GO:0140359">
    <property type="term" value="F:ABC-type transporter activity"/>
    <property type="evidence" value="ECO:0007669"/>
    <property type="project" value="InterPro"/>
</dbReference>
<dbReference type="InterPro" id="IPR011527">
    <property type="entry name" value="ABC1_TM_dom"/>
</dbReference>
<evidence type="ECO:0000256" key="9">
    <source>
        <dbReference type="SAM" id="Phobius"/>
    </source>
</evidence>
<evidence type="ECO:0000256" key="3">
    <source>
        <dbReference type="ARBA" id="ARBA00022692"/>
    </source>
</evidence>
<feature type="transmembrane region" description="Helical" evidence="9">
    <location>
        <begin position="223"/>
        <end position="244"/>
    </location>
</feature>
<dbReference type="InterPro" id="IPR039421">
    <property type="entry name" value="Type_1_exporter"/>
</dbReference>
<dbReference type="PROSITE" id="PS00211">
    <property type="entry name" value="ABC_TRANSPORTER_1"/>
    <property type="match status" value="1"/>
</dbReference>
<evidence type="ECO:0000256" key="5">
    <source>
        <dbReference type="ARBA" id="ARBA00022840"/>
    </source>
</evidence>
<comment type="caution">
    <text evidence="12">The sequence shown here is derived from an EMBL/GenBank/DDBJ whole genome shotgun (WGS) entry which is preliminary data.</text>
</comment>
<dbReference type="Pfam" id="PF00005">
    <property type="entry name" value="ABC_tran"/>
    <property type="match status" value="1"/>
</dbReference>
<evidence type="ECO:0000256" key="2">
    <source>
        <dbReference type="ARBA" id="ARBA00022448"/>
    </source>
</evidence>
<accession>A0A2M8QC19</accession>
<sequence>MMSQTAPKPTHVLVTLRRLWRYFRQQWPILLAVLAFMIVSTWAQVINPELIGQTVDCYLTPIASSVMQAPAGPVQQNAQANCWLAAEAPPQGFTQNLIRSVFLAGGFPSPSEAITLGDRIAGLGRLTLFIVFFYVIGAALTGSMFFSMAWVGQRVLRAMRIDVFKHLHRLSLGYYTKHDAGDLMTRITADAEAIQQALGFAFVNVFSGALLLIWIVYKMLTLSLPFALLSMAVLPFMIGATFWFSSQARRAFRQSRKEMGSVNAELQETIAAVREVQAFNRADENIENFKVVNAANRDANVRAVSFTSALAPTLEALGYVALAIVTCAGGAALLGSGTLLGATVSLGLIIAFLGYVQRFNQPIQQIAVLWTNLQNAIAGAERIFNLLDEKPDIVDKPGAIPMPPIKGEVTFSHVTAEYNPGEPVLQDVSFTAQPGQTIAIVGPTGAGKTTLVNLIPRFYDVTNGAVMIDGVDVRDVTQESLRRQIGIVLQDTFLFSATVMENIRFGRPDATDEECIAAAKLARADQFIERLPQGYQTVLGERGAGLSQGQRQLLAIARATLANPRILILDEATSSVDTRTERLIQAAFDHLLQGRTSFVIAHRLSTIQNADMLLVLNKGRIVERGTHRELLERKGFYYELYMSQFWRGDSPTDGDDGRAPAPEDMARAPKLQPA</sequence>
<dbReference type="CDD" id="cd18547">
    <property type="entry name" value="ABC_6TM_Tm288_like"/>
    <property type="match status" value="1"/>
</dbReference>
<dbReference type="InterPro" id="IPR003593">
    <property type="entry name" value="AAA+_ATPase"/>
</dbReference>
<dbReference type="AlphaFoldDB" id="A0A2M8QC19"/>
<dbReference type="InterPro" id="IPR036640">
    <property type="entry name" value="ABC1_TM_sf"/>
</dbReference>
<evidence type="ECO:0000259" key="11">
    <source>
        <dbReference type="PROSITE" id="PS50929"/>
    </source>
</evidence>
<dbReference type="SUPFAM" id="SSF90123">
    <property type="entry name" value="ABC transporter transmembrane region"/>
    <property type="match status" value="1"/>
</dbReference>
<dbReference type="PROSITE" id="PS50929">
    <property type="entry name" value="ABC_TM1F"/>
    <property type="match status" value="1"/>
</dbReference>